<reference evidence="7" key="1">
    <citation type="submission" date="2016-10" db="EMBL/GenBank/DDBJ databases">
        <title>Sequence of Gallionella enrichment culture.</title>
        <authorList>
            <person name="Poehlein A."/>
            <person name="Muehling M."/>
            <person name="Daniel R."/>
        </authorList>
    </citation>
    <scope>NUCLEOTIDE SEQUENCE</scope>
</reference>
<keyword evidence="6" id="KW-0998">Cell outer membrane</keyword>
<proteinExistence type="predicted"/>
<comment type="subcellular location">
    <subcellularLocation>
        <location evidence="1">Cell outer membrane</location>
        <topology evidence="1">Multi-pass membrane protein</topology>
    </subcellularLocation>
</comment>
<dbReference type="EMBL" id="MLJW01000146">
    <property type="protein sequence ID" value="OIQ96590.1"/>
    <property type="molecule type" value="Genomic_DNA"/>
</dbReference>
<name>A0A1J5RKM8_9ZZZZ</name>
<keyword evidence="5" id="KW-0472">Membrane</keyword>
<evidence type="ECO:0000256" key="1">
    <source>
        <dbReference type="ARBA" id="ARBA00004571"/>
    </source>
</evidence>
<dbReference type="GO" id="GO:0009279">
    <property type="term" value="C:cell outer membrane"/>
    <property type="evidence" value="ECO:0007669"/>
    <property type="project" value="UniProtKB-SubCell"/>
</dbReference>
<dbReference type="Gene3D" id="2.40.160.60">
    <property type="entry name" value="Outer membrane protein transport protein (OMPP1/FadL/TodX)"/>
    <property type="match status" value="1"/>
</dbReference>
<accession>A0A1J5RKM8</accession>
<dbReference type="PANTHER" id="PTHR35093:SF3">
    <property type="entry name" value="LONG-CHAIN FATTY ACID TRANSPORT PROTEIN"/>
    <property type="match status" value="1"/>
</dbReference>
<keyword evidence="2" id="KW-1134">Transmembrane beta strand</keyword>
<dbReference type="InterPro" id="IPR005017">
    <property type="entry name" value="OMPP1/FadL/TodX"/>
</dbReference>
<protein>
    <submittedName>
        <fullName evidence="7">47 kDa outer membrane protein</fullName>
    </submittedName>
</protein>
<dbReference type="AlphaFoldDB" id="A0A1J5RKM8"/>
<organism evidence="7">
    <name type="scientific">mine drainage metagenome</name>
    <dbReference type="NCBI Taxonomy" id="410659"/>
    <lineage>
        <taxon>unclassified sequences</taxon>
        <taxon>metagenomes</taxon>
        <taxon>ecological metagenomes</taxon>
    </lineage>
</organism>
<sequence length="438" mass="46358">MMGTLRFATCASVLGLGVALSASGAAYASGIALREQSAEGLGNAFAGETAKAYDASTAYYNPAGMSNLPDNEISGDATWIAPHVQYSGSNSNPLGGSVSGDQPGNVVKAAAIGSVFAVYRLNADWNVGMSVTTPYGMRSEYGAGWVGRYQAMHSDVTDVEFSPVLSYKIDDHWSVGGGPRIDYFTAKLGQAINSTAVAYGALHTVMPLQDGTANISGDDTGLGYVVSALYKYDDATRAGISYRSRVFHQLDGNAQYSLPGALSPYATALGMNDQGATAKITTPDSLNIGLYHDINSQWAVMSDLSWTHWSVLQNLNVVGDNGSSISSTPENWRDTYFISLGANYKPTDKWVIHTGVAYDQSPVTAANRTARIPDTNRYYTSLGVTYNVLSNVSLDLAYAHLFADKGSITEEANSAAGVLTGSYNNSVDIVSTGITLKF</sequence>
<evidence type="ECO:0000256" key="4">
    <source>
        <dbReference type="ARBA" id="ARBA00022729"/>
    </source>
</evidence>
<gene>
    <name evidence="7" type="ORF">GALL_214160</name>
</gene>
<keyword evidence="4" id="KW-0732">Signal</keyword>
<comment type="caution">
    <text evidence="7">The sequence shown here is derived from an EMBL/GenBank/DDBJ whole genome shotgun (WGS) entry which is preliminary data.</text>
</comment>
<dbReference type="SUPFAM" id="SSF56935">
    <property type="entry name" value="Porins"/>
    <property type="match status" value="1"/>
</dbReference>
<evidence type="ECO:0000256" key="3">
    <source>
        <dbReference type="ARBA" id="ARBA00022692"/>
    </source>
</evidence>
<evidence type="ECO:0000313" key="7">
    <source>
        <dbReference type="EMBL" id="OIQ96590.1"/>
    </source>
</evidence>
<dbReference type="Pfam" id="PF03349">
    <property type="entry name" value="Toluene_X"/>
    <property type="match status" value="1"/>
</dbReference>
<dbReference type="PANTHER" id="PTHR35093">
    <property type="entry name" value="OUTER MEMBRANE PROTEIN NMB0088-RELATED"/>
    <property type="match status" value="1"/>
</dbReference>
<dbReference type="GO" id="GO:0015483">
    <property type="term" value="F:long-chain fatty acid transporting porin activity"/>
    <property type="evidence" value="ECO:0007669"/>
    <property type="project" value="TreeGrafter"/>
</dbReference>
<evidence type="ECO:0000256" key="6">
    <source>
        <dbReference type="ARBA" id="ARBA00023237"/>
    </source>
</evidence>
<keyword evidence="3" id="KW-0812">Transmembrane</keyword>
<evidence type="ECO:0000256" key="5">
    <source>
        <dbReference type="ARBA" id="ARBA00023136"/>
    </source>
</evidence>
<evidence type="ECO:0000256" key="2">
    <source>
        <dbReference type="ARBA" id="ARBA00022452"/>
    </source>
</evidence>